<keyword evidence="2" id="KW-0812">Transmembrane</keyword>
<evidence type="ECO:0000313" key="5">
    <source>
        <dbReference type="Proteomes" id="UP001516464"/>
    </source>
</evidence>
<dbReference type="SUPFAM" id="SSF46565">
    <property type="entry name" value="Chaperone J-domain"/>
    <property type="match status" value="1"/>
</dbReference>
<comment type="caution">
    <text evidence="4">The sequence shown here is derived from an EMBL/GenBank/DDBJ whole genome shotgun (WGS) entry which is preliminary data.</text>
</comment>
<dbReference type="InterPro" id="IPR036869">
    <property type="entry name" value="J_dom_sf"/>
</dbReference>
<dbReference type="Gene3D" id="1.10.287.110">
    <property type="entry name" value="DnaJ domain"/>
    <property type="match status" value="1"/>
</dbReference>
<feature type="domain" description="J" evidence="3">
    <location>
        <begin position="62"/>
        <end position="126"/>
    </location>
</feature>
<dbReference type="InterPro" id="IPR018253">
    <property type="entry name" value="DnaJ_domain_CS"/>
</dbReference>
<dbReference type="Proteomes" id="UP001516464">
    <property type="component" value="Unassembled WGS sequence"/>
</dbReference>
<dbReference type="Pfam" id="PF00226">
    <property type="entry name" value="DnaJ"/>
    <property type="match status" value="1"/>
</dbReference>
<evidence type="ECO:0000313" key="4">
    <source>
        <dbReference type="EMBL" id="KAF7684657.1"/>
    </source>
</evidence>
<reference evidence="4 5" key="1">
    <citation type="submission" date="2019-01" db="EMBL/GenBank/DDBJ databases">
        <title>Genomes sequencing and comparative genomics of infectious freshwater microsporidia, Cucumispora dikerogammari and Thelohania contejeani.</title>
        <authorList>
            <person name="Cormier A."/>
            <person name="Giraud I."/>
            <person name="Wattier R."/>
            <person name="Teixeira M."/>
            <person name="Grandjean F."/>
            <person name="Rigaud T."/>
            <person name="Cordaux R."/>
        </authorList>
    </citation>
    <scope>NUCLEOTIDE SEQUENCE [LARGE SCALE GENOMIC DNA]</scope>
    <source>
        <strain evidence="4">T1</strain>
        <tissue evidence="4">Spores</tissue>
    </source>
</reference>
<keyword evidence="2" id="KW-0472">Membrane</keyword>
<protein>
    <submittedName>
        <fullName evidence="4">Chaperone protein DnaJ 2</fullName>
    </submittedName>
</protein>
<dbReference type="PROSITE" id="PS00636">
    <property type="entry name" value="DNAJ_1"/>
    <property type="match status" value="1"/>
</dbReference>
<evidence type="ECO:0000256" key="2">
    <source>
        <dbReference type="SAM" id="Phobius"/>
    </source>
</evidence>
<keyword evidence="5" id="KW-1185">Reference proteome</keyword>
<sequence length="231" mass="28090">MDYKLKMEECLAKNDYQGYKRIAEKLYESDPNEENRILYEKASNTLKKYIQIKEFLKKDPRDYYSILNVDEKATEEEIKRSYKRLTMQYHPDITKIQESNEVFQKIQEAYNVLKDSRKRSEYDMRRAYNRNYNNRETFEYSTNNPHFFYDDFNVYRQMYGSTLFGRSIFDPSSAFIDGEFYFHDVDGEIIRTMINNINRRRRTNQVNIIDPTNFLKGMVIIFFIFVLLLFS</sequence>
<name>A0ABQ7I2P4_9MICR</name>
<feature type="transmembrane region" description="Helical" evidence="2">
    <location>
        <begin position="214"/>
        <end position="230"/>
    </location>
</feature>
<dbReference type="PROSITE" id="PS50076">
    <property type="entry name" value="DNAJ_2"/>
    <property type="match status" value="1"/>
</dbReference>
<dbReference type="PANTHER" id="PTHR44360">
    <property type="entry name" value="DNAJ HOMOLOG SUBFAMILY B MEMBER 9"/>
    <property type="match status" value="1"/>
</dbReference>
<accession>A0ABQ7I2P4</accession>
<keyword evidence="2" id="KW-1133">Transmembrane helix</keyword>
<dbReference type="PRINTS" id="PR00625">
    <property type="entry name" value="JDOMAIN"/>
</dbReference>
<dbReference type="EMBL" id="SBIQ01000005">
    <property type="protein sequence ID" value="KAF7684657.1"/>
    <property type="molecule type" value="Genomic_DNA"/>
</dbReference>
<dbReference type="PANTHER" id="PTHR44360:SF1">
    <property type="entry name" value="DNAJ HOMOLOG SUBFAMILY B MEMBER 9"/>
    <property type="match status" value="1"/>
</dbReference>
<dbReference type="InterPro" id="IPR001623">
    <property type="entry name" value="DnaJ_domain"/>
</dbReference>
<evidence type="ECO:0000256" key="1">
    <source>
        <dbReference type="ARBA" id="ARBA00023186"/>
    </source>
</evidence>
<dbReference type="CDD" id="cd06257">
    <property type="entry name" value="DnaJ"/>
    <property type="match status" value="1"/>
</dbReference>
<dbReference type="InterPro" id="IPR051948">
    <property type="entry name" value="Hsp70_co-chaperone_J-domain"/>
</dbReference>
<gene>
    <name evidence="4" type="primary">dnaJ2_0</name>
    <name evidence="4" type="ORF">TCON_0146</name>
</gene>
<keyword evidence="1" id="KW-0143">Chaperone</keyword>
<proteinExistence type="predicted"/>
<evidence type="ECO:0000259" key="3">
    <source>
        <dbReference type="PROSITE" id="PS50076"/>
    </source>
</evidence>
<dbReference type="SMART" id="SM00271">
    <property type="entry name" value="DnaJ"/>
    <property type="match status" value="1"/>
</dbReference>
<organism evidence="4 5">
    <name type="scientific">Astathelohania contejeani</name>
    <dbReference type="NCBI Taxonomy" id="164912"/>
    <lineage>
        <taxon>Eukaryota</taxon>
        <taxon>Fungi</taxon>
        <taxon>Fungi incertae sedis</taxon>
        <taxon>Microsporidia</taxon>
        <taxon>Astathelohaniidae</taxon>
        <taxon>Astathelohania</taxon>
    </lineage>
</organism>